<dbReference type="EMBL" id="JAMC01000002">
    <property type="protein sequence ID" value="KEJ89892.1"/>
    <property type="molecule type" value="Genomic_DNA"/>
</dbReference>
<organism evidence="3 4">
    <name type="scientific">Sulfitobacter donghicola DSW-25 = KCTC 12864 = JCM 14565</name>
    <dbReference type="NCBI Taxonomy" id="1300350"/>
    <lineage>
        <taxon>Bacteria</taxon>
        <taxon>Pseudomonadati</taxon>
        <taxon>Pseudomonadota</taxon>
        <taxon>Alphaproteobacteria</taxon>
        <taxon>Rhodobacterales</taxon>
        <taxon>Roseobacteraceae</taxon>
        <taxon>Sulfitobacter</taxon>
    </lineage>
</organism>
<feature type="signal peptide" evidence="1">
    <location>
        <begin position="1"/>
        <end position="28"/>
    </location>
</feature>
<evidence type="ECO:0000256" key="1">
    <source>
        <dbReference type="SAM" id="SignalP"/>
    </source>
</evidence>
<dbReference type="RefSeq" id="WP_025058164.1">
    <property type="nucleotide sequence ID" value="NZ_JAMC01000002.1"/>
</dbReference>
<dbReference type="CDD" id="cd05379">
    <property type="entry name" value="CAP_bacterial"/>
    <property type="match status" value="1"/>
</dbReference>
<dbReference type="Proteomes" id="UP000027734">
    <property type="component" value="Unassembled WGS sequence"/>
</dbReference>
<comment type="caution">
    <text evidence="3">The sequence shown here is derived from an EMBL/GenBank/DDBJ whole genome shotgun (WGS) entry which is preliminary data.</text>
</comment>
<reference evidence="3 4" key="1">
    <citation type="submission" date="2014-01" db="EMBL/GenBank/DDBJ databases">
        <title>Sulfitobacter donghicola JCM 14565 Genome Sequencing.</title>
        <authorList>
            <person name="Lai Q."/>
            <person name="Hong Z."/>
        </authorList>
    </citation>
    <scope>NUCLEOTIDE SEQUENCE [LARGE SCALE GENOMIC DNA]</scope>
    <source>
        <strain evidence="3 4">JCM 14565</strain>
    </source>
</reference>
<dbReference type="STRING" id="1300350.Z948_687"/>
<accession>A0A073IWY4</accession>
<dbReference type="PROSITE" id="PS51257">
    <property type="entry name" value="PROKAR_LIPOPROTEIN"/>
    <property type="match status" value="1"/>
</dbReference>
<name>A0A073IWY4_9RHOB</name>
<evidence type="ECO:0000313" key="4">
    <source>
        <dbReference type="Proteomes" id="UP000027734"/>
    </source>
</evidence>
<sequence>MKSLAIIGAICFALSGCVVVSSSGSAPAAQQASANSGPVAAGSAGAQINAIRARVGLGGLQRNARLDAIARVHAQDMAKNKFFAHQGSDGSTAGKRATRGGYRWCTIGENISKGYSSQARTIEGWRTSPGHYRNMVNNKAQHFGMAKVGEYWVMLVAAKNC</sequence>
<protein>
    <submittedName>
        <fullName evidence="3">Membrane protein</fullName>
    </submittedName>
</protein>
<feature type="domain" description="SCP" evidence="2">
    <location>
        <begin position="48"/>
        <end position="148"/>
    </location>
</feature>
<feature type="chain" id="PRO_5001690014" evidence="1">
    <location>
        <begin position="29"/>
        <end position="161"/>
    </location>
</feature>
<keyword evidence="4" id="KW-1185">Reference proteome</keyword>
<evidence type="ECO:0000313" key="3">
    <source>
        <dbReference type="EMBL" id="KEJ89892.1"/>
    </source>
</evidence>
<proteinExistence type="predicted"/>
<evidence type="ECO:0000259" key="2">
    <source>
        <dbReference type="Pfam" id="PF00188"/>
    </source>
</evidence>
<dbReference type="eggNOG" id="COG2340">
    <property type="taxonomic scope" value="Bacteria"/>
</dbReference>
<dbReference type="InterPro" id="IPR014044">
    <property type="entry name" value="CAP_dom"/>
</dbReference>
<gene>
    <name evidence="3" type="ORF">DSW25_06680</name>
</gene>
<dbReference type="Gene3D" id="3.40.33.10">
    <property type="entry name" value="CAP"/>
    <property type="match status" value="1"/>
</dbReference>
<dbReference type="InterPro" id="IPR035940">
    <property type="entry name" value="CAP_sf"/>
</dbReference>
<dbReference type="AlphaFoldDB" id="A0A073IWY4"/>
<dbReference type="OrthoDB" id="9811255at2"/>
<dbReference type="SUPFAM" id="SSF55797">
    <property type="entry name" value="PR-1-like"/>
    <property type="match status" value="1"/>
</dbReference>
<dbReference type="Pfam" id="PF00188">
    <property type="entry name" value="CAP"/>
    <property type="match status" value="1"/>
</dbReference>
<dbReference type="PANTHER" id="PTHR31157">
    <property type="entry name" value="SCP DOMAIN-CONTAINING PROTEIN"/>
    <property type="match status" value="1"/>
</dbReference>
<keyword evidence="1" id="KW-0732">Signal</keyword>
<dbReference type="PANTHER" id="PTHR31157:SF1">
    <property type="entry name" value="SCP DOMAIN-CONTAINING PROTEIN"/>
    <property type="match status" value="1"/>
</dbReference>